<dbReference type="KEGG" id="sutt:SUTMEG_07670"/>
<proteinExistence type="predicted"/>
<protein>
    <submittedName>
        <fullName evidence="2">Uncharacterized protein</fullName>
    </submittedName>
</protein>
<feature type="transmembrane region" description="Helical" evidence="1">
    <location>
        <begin position="172"/>
        <end position="189"/>
    </location>
</feature>
<keyword evidence="1" id="KW-0812">Transmembrane</keyword>
<feature type="transmembrane region" description="Helical" evidence="1">
    <location>
        <begin position="111"/>
        <end position="132"/>
    </location>
</feature>
<evidence type="ECO:0000313" key="3">
    <source>
        <dbReference type="Proteomes" id="UP000271003"/>
    </source>
</evidence>
<dbReference type="EMBL" id="AP018786">
    <property type="protein sequence ID" value="BBF22876.1"/>
    <property type="molecule type" value="Genomic_DNA"/>
</dbReference>
<keyword evidence="1" id="KW-0472">Membrane</keyword>
<keyword evidence="1" id="KW-1133">Transmembrane helix</keyword>
<feature type="transmembrane region" description="Helical" evidence="1">
    <location>
        <begin position="204"/>
        <end position="224"/>
    </location>
</feature>
<evidence type="ECO:0000256" key="1">
    <source>
        <dbReference type="SAM" id="Phobius"/>
    </source>
</evidence>
<dbReference type="AlphaFoldDB" id="A0A2Z6IE21"/>
<dbReference type="Proteomes" id="UP000271003">
    <property type="component" value="Chromosome"/>
</dbReference>
<name>A0A2Z6IE21_9BURK</name>
<accession>A0A2Z6IE21</accession>
<gene>
    <name evidence="2" type="ORF">SUTMEG_07670</name>
</gene>
<evidence type="ECO:0000313" key="2">
    <source>
        <dbReference type="EMBL" id="BBF22876.1"/>
    </source>
</evidence>
<feature type="transmembrane region" description="Helical" evidence="1">
    <location>
        <begin position="81"/>
        <end position="99"/>
    </location>
</feature>
<organism evidence="2 3">
    <name type="scientific">Sutterella megalosphaeroides</name>
    <dbReference type="NCBI Taxonomy" id="2494234"/>
    <lineage>
        <taxon>Bacteria</taxon>
        <taxon>Pseudomonadati</taxon>
        <taxon>Pseudomonadota</taxon>
        <taxon>Betaproteobacteria</taxon>
        <taxon>Burkholderiales</taxon>
        <taxon>Sutterellaceae</taxon>
        <taxon>Sutterella</taxon>
    </lineage>
</organism>
<sequence>MSGGLFSLSVLAATAALSAAAAMAALPALERELVSYARVRAVLAFVGLALLAHLAATAAAFGRPALLLNVLAHPASPVFRGVASSLAALAFLFPYARALASGDDLRRCRRLAALAGVAGCALAFAQASTQYMPWREAWASPAVILPEAGLCASGAVAVRAAFVRRPLSLREALLALSAPVGAALYALALGPESEPLRRLLSVELALPAATCIGLSIVTPLVALGPWLRRAPQHAEAAAAFAATAAAMGLTHATLAALGEAAWRFFG</sequence>
<keyword evidence="3" id="KW-1185">Reference proteome</keyword>
<feature type="transmembrane region" description="Helical" evidence="1">
    <location>
        <begin position="41"/>
        <end position="61"/>
    </location>
</feature>
<feature type="transmembrane region" description="Helical" evidence="1">
    <location>
        <begin position="6"/>
        <end position="29"/>
    </location>
</feature>
<feature type="transmembrane region" description="Helical" evidence="1">
    <location>
        <begin position="236"/>
        <end position="257"/>
    </location>
</feature>
<reference evidence="2 3" key="1">
    <citation type="journal article" date="2018" name="Int. J. Syst. Evol. Microbiol.">
        <title>Mesosutterella multiformis gen. nov., sp. nov., a member of the family Sutterellaceae and Sutterella megalosphaeroides sp. nov., isolated from human faeces.</title>
        <authorList>
            <person name="Sakamoto M."/>
            <person name="Ikeyama N."/>
            <person name="Kunihiro T."/>
            <person name="Iino T."/>
            <person name="Yuki M."/>
            <person name="Ohkuma M."/>
        </authorList>
    </citation>
    <scope>NUCLEOTIDE SEQUENCE [LARGE SCALE GENOMIC DNA]</scope>
    <source>
        <strain evidence="2 3">6FBBBH3</strain>
    </source>
</reference>
<feature type="transmembrane region" description="Helical" evidence="1">
    <location>
        <begin position="138"/>
        <end position="160"/>
    </location>
</feature>